<dbReference type="AlphaFoldDB" id="A0A8J6JK00"/>
<gene>
    <name evidence="1" type="ORF">H8S62_06590</name>
</gene>
<evidence type="ECO:0000313" key="2">
    <source>
        <dbReference type="Proteomes" id="UP000607645"/>
    </source>
</evidence>
<comment type="caution">
    <text evidence="1">The sequence shown here is derived from an EMBL/GenBank/DDBJ whole genome shotgun (WGS) entry which is preliminary data.</text>
</comment>
<reference evidence="1" key="1">
    <citation type="submission" date="2020-08" db="EMBL/GenBank/DDBJ databases">
        <title>Genome public.</title>
        <authorList>
            <person name="Liu C."/>
            <person name="Sun Q."/>
        </authorList>
    </citation>
    <scope>NUCLEOTIDE SEQUENCE</scope>
    <source>
        <strain evidence="1">NSJ-52</strain>
    </source>
</reference>
<name>A0A8J6JK00_9FIRM</name>
<proteinExistence type="predicted"/>
<protein>
    <submittedName>
        <fullName evidence="1">Uncharacterized protein</fullName>
    </submittedName>
</protein>
<dbReference type="RefSeq" id="WP_186918811.1">
    <property type="nucleotide sequence ID" value="NZ_JACOPQ010000004.1"/>
</dbReference>
<keyword evidence="2" id="KW-1185">Reference proteome</keyword>
<dbReference type="EMBL" id="JACOPQ010000004">
    <property type="protein sequence ID" value="MBC5736677.1"/>
    <property type="molecule type" value="Genomic_DNA"/>
</dbReference>
<dbReference type="Proteomes" id="UP000607645">
    <property type="component" value="Unassembled WGS sequence"/>
</dbReference>
<organism evidence="1 2">
    <name type="scientific">Lawsonibacter faecis</name>
    <dbReference type="NCBI Taxonomy" id="2763052"/>
    <lineage>
        <taxon>Bacteria</taxon>
        <taxon>Bacillati</taxon>
        <taxon>Bacillota</taxon>
        <taxon>Clostridia</taxon>
        <taxon>Eubacteriales</taxon>
        <taxon>Oscillospiraceae</taxon>
        <taxon>Lawsonibacter</taxon>
    </lineage>
</organism>
<accession>A0A8J6JK00</accession>
<evidence type="ECO:0000313" key="1">
    <source>
        <dbReference type="EMBL" id="MBC5736677.1"/>
    </source>
</evidence>
<sequence length="186" mass="20667">MQSEQLYYSGRLYTLQGMVDDAGNHVSFDGTSTAPPVWTDVGPVLEGSKYGYIDFVLTLEATEGQIVSVTHKMAQDETVYEITYTSEGLDELMSKEVENNRSALENYLASEEANDSGKAALESKIRQARATTIQAGTWTVTVNNTSGIVSEYCLQLEVESQDEHYLLTGDVTILDYDIPHFDFPRL</sequence>